<keyword evidence="2" id="KW-0808">Transferase</keyword>
<name>A0A371FR71_MUCPR</name>
<proteinExistence type="inferred from homology"/>
<keyword evidence="3" id="KW-1185">Reference proteome</keyword>
<evidence type="ECO:0000256" key="1">
    <source>
        <dbReference type="ARBA" id="ARBA00009861"/>
    </source>
</evidence>
<dbReference type="Proteomes" id="UP000257109">
    <property type="component" value="Unassembled WGS sequence"/>
</dbReference>
<accession>A0A371FR71</accession>
<sequence length="442" mass="49113">MVSILSTYTVIPSEATPNCSLLLSESEQINAPTHAFSIYVYKPCLNKIPNMLDTMRHSLAKILVHYYPLAGRLRMIEGRRWEVECNAKGVQLLEGESRRAVDDYGDFEPNDTIEDLIPKVDYTKPIEKSPLLLVQLTRFSCGGFCVGIAISNVIVDGIAGTHFINSWATLARGGTLEEHDMPLLNKMVLSSDTKPHFDHREFKPLPLVLGHSDTTEESKKETALAMLKLTRDMVEKLKKKANEGNEGPSYSRFECISAHIWRSVVKARDGDYNQPTLVHIVAGARNRLDPPIPLNYFGNATYPTVTPTCLGGDIVSKPLSYVAQKIREAIEVLTNEYLRSGFGFIGRENDVGWLRGNDHGGKVEPLFLGNPNLNIWSWMSNMPLYGPDFGYGRAVYMGPGVVKGDGRAFIMPGSAGNGSVLIAIRLQNGHVEAFKEFFHKDL</sequence>
<protein>
    <submittedName>
        <fullName evidence="2">Spermidine hydroxycinnamoyl transferase</fullName>
    </submittedName>
</protein>
<evidence type="ECO:0000313" key="3">
    <source>
        <dbReference type="Proteomes" id="UP000257109"/>
    </source>
</evidence>
<dbReference type="AlphaFoldDB" id="A0A371FR71"/>
<feature type="non-terminal residue" evidence="2">
    <location>
        <position position="1"/>
    </location>
</feature>
<dbReference type="STRING" id="157652.A0A371FR71"/>
<dbReference type="Gene3D" id="3.30.559.10">
    <property type="entry name" value="Chloramphenicol acetyltransferase-like domain"/>
    <property type="match status" value="2"/>
</dbReference>
<dbReference type="PANTHER" id="PTHR31642:SF322">
    <property type="entry name" value="SHIKIMATE_QUINATE HYDROXYCINNAMOYLTRANSFERASE"/>
    <property type="match status" value="1"/>
</dbReference>
<organism evidence="2 3">
    <name type="scientific">Mucuna pruriens</name>
    <name type="common">Velvet bean</name>
    <name type="synonym">Dolichos pruriens</name>
    <dbReference type="NCBI Taxonomy" id="157652"/>
    <lineage>
        <taxon>Eukaryota</taxon>
        <taxon>Viridiplantae</taxon>
        <taxon>Streptophyta</taxon>
        <taxon>Embryophyta</taxon>
        <taxon>Tracheophyta</taxon>
        <taxon>Spermatophyta</taxon>
        <taxon>Magnoliopsida</taxon>
        <taxon>eudicotyledons</taxon>
        <taxon>Gunneridae</taxon>
        <taxon>Pentapetalae</taxon>
        <taxon>rosids</taxon>
        <taxon>fabids</taxon>
        <taxon>Fabales</taxon>
        <taxon>Fabaceae</taxon>
        <taxon>Papilionoideae</taxon>
        <taxon>50 kb inversion clade</taxon>
        <taxon>NPAAA clade</taxon>
        <taxon>indigoferoid/millettioid clade</taxon>
        <taxon>Phaseoleae</taxon>
        <taxon>Mucuna</taxon>
    </lineage>
</organism>
<comment type="similarity">
    <text evidence="1">Belongs to the plant acyltransferase family.</text>
</comment>
<dbReference type="InterPro" id="IPR050317">
    <property type="entry name" value="Plant_Fungal_Acyltransferase"/>
</dbReference>
<dbReference type="PANTHER" id="PTHR31642">
    <property type="entry name" value="TRICHOTHECENE 3-O-ACETYLTRANSFERASE"/>
    <property type="match status" value="1"/>
</dbReference>
<reference evidence="2" key="1">
    <citation type="submission" date="2018-05" db="EMBL/GenBank/DDBJ databases">
        <title>Draft genome of Mucuna pruriens seed.</title>
        <authorList>
            <person name="Nnadi N.E."/>
            <person name="Vos R."/>
            <person name="Hasami M.H."/>
            <person name="Devisetty U.K."/>
            <person name="Aguiy J.C."/>
        </authorList>
    </citation>
    <scope>NUCLEOTIDE SEQUENCE [LARGE SCALE GENOMIC DNA]</scope>
    <source>
        <strain evidence="2">JCA_2017</strain>
    </source>
</reference>
<gene>
    <name evidence="2" type="primary">SHT</name>
    <name evidence="2" type="ORF">CR513_38560</name>
</gene>
<comment type="caution">
    <text evidence="2">The sequence shown here is derived from an EMBL/GenBank/DDBJ whole genome shotgun (WGS) entry which is preliminary data.</text>
</comment>
<evidence type="ECO:0000313" key="2">
    <source>
        <dbReference type="EMBL" id="RDX80835.1"/>
    </source>
</evidence>
<dbReference type="InterPro" id="IPR023213">
    <property type="entry name" value="CAT-like_dom_sf"/>
</dbReference>
<dbReference type="GO" id="GO:0016747">
    <property type="term" value="F:acyltransferase activity, transferring groups other than amino-acyl groups"/>
    <property type="evidence" value="ECO:0007669"/>
    <property type="project" value="TreeGrafter"/>
</dbReference>
<dbReference type="Pfam" id="PF02458">
    <property type="entry name" value="Transferase"/>
    <property type="match status" value="1"/>
</dbReference>
<dbReference type="OrthoDB" id="671439at2759"/>
<dbReference type="EMBL" id="QJKJ01008086">
    <property type="protein sequence ID" value="RDX80835.1"/>
    <property type="molecule type" value="Genomic_DNA"/>
</dbReference>